<evidence type="ECO:0000256" key="1">
    <source>
        <dbReference type="ARBA" id="ARBA00023002"/>
    </source>
</evidence>
<dbReference type="RefSeq" id="WP_283217307.1">
    <property type="nucleotide sequence ID" value="NZ_LGFD01000006.1"/>
</dbReference>
<dbReference type="Proteomes" id="UP000053911">
    <property type="component" value="Unassembled WGS sequence"/>
</dbReference>
<dbReference type="PANTHER" id="PTHR42949:SF3">
    <property type="entry name" value="ANAEROBIC GLYCEROL-3-PHOSPHATE DEHYDROGENASE SUBUNIT B"/>
    <property type="match status" value="1"/>
</dbReference>
<name>A0A101EMV6_9EURY</name>
<dbReference type="EMBL" id="LGFD01000006">
    <property type="protein sequence ID" value="KUK18208.1"/>
    <property type="molecule type" value="Genomic_DNA"/>
</dbReference>
<dbReference type="PANTHER" id="PTHR42949">
    <property type="entry name" value="ANAEROBIC GLYCEROL-3-PHOSPHATE DEHYDROGENASE SUBUNIT B"/>
    <property type="match status" value="1"/>
</dbReference>
<dbReference type="InterPro" id="IPR051691">
    <property type="entry name" value="Metab_Enz_Cyan_OpOx_G3PDH"/>
</dbReference>
<evidence type="ECO:0000313" key="4">
    <source>
        <dbReference type="Proteomes" id="UP000053911"/>
    </source>
</evidence>
<dbReference type="Pfam" id="PF07992">
    <property type="entry name" value="Pyr_redox_2"/>
    <property type="match status" value="1"/>
</dbReference>
<accession>A0A101EMV6</accession>
<dbReference type="PRINTS" id="PR00368">
    <property type="entry name" value="FADPNR"/>
</dbReference>
<comment type="caution">
    <text evidence="3">The sequence shown here is derived from an EMBL/GenBank/DDBJ whole genome shotgun (WGS) entry which is preliminary data.</text>
</comment>
<dbReference type="Gene3D" id="3.50.50.60">
    <property type="entry name" value="FAD/NAD(P)-binding domain"/>
    <property type="match status" value="2"/>
</dbReference>
<dbReference type="PRINTS" id="PR00411">
    <property type="entry name" value="PNDRDTASEI"/>
</dbReference>
<protein>
    <submittedName>
        <fullName evidence="3">FAD-dependent pyridine nucleotide-disulfide oxidoreductase</fullName>
    </submittedName>
</protein>
<organism evidence="3 4">
    <name type="scientific">Thermococcus sibiricus</name>
    <dbReference type="NCBI Taxonomy" id="172049"/>
    <lineage>
        <taxon>Archaea</taxon>
        <taxon>Methanobacteriati</taxon>
        <taxon>Methanobacteriota</taxon>
        <taxon>Thermococci</taxon>
        <taxon>Thermococcales</taxon>
        <taxon>Thermococcaceae</taxon>
        <taxon>Thermococcus</taxon>
    </lineage>
</organism>
<dbReference type="InterPro" id="IPR036188">
    <property type="entry name" value="FAD/NAD-bd_sf"/>
</dbReference>
<dbReference type="GO" id="GO:0016491">
    <property type="term" value="F:oxidoreductase activity"/>
    <property type="evidence" value="ECO:0007669"/>
    <property type="project" value="UniProtKB-KW"/>
</dbReference>
<dbReference type="PATRIC" id="fig|172049.5.peg.1117"/>
<dbReference type="AlphaFoldDB" id="A0A101EMV6"/>
<reference evidence="4" key="1">
    <citation type="journal article" date="2015" name="MBio">
        <title>Genome-Resolved Metagenomic Analysis Reveals Roles for Candidate Phyla and Other Microbial Community Members in Biogeochemical Transformations in Oil Reservoirs.</title>
        <authorList>
            <person name="Hu P."/>
            <person name="Tom L."/>
            <person name="Singh A."/>
            <person name="Thomas B.C."/>
            <person name="Baker B.J."/>
            <person name="Piceno Y.M."/>
            <person name="Andersen G.L."/>
            <person name="Banfield J.F."/>
        </authorList>
    </citation>
    <scope>NUCLEOTIDE SEQUENCE [LARGE SCALE GENOMIC DNA]</scope>
</reference>
<sequence>MKTYEYDVIVIGGGPSGLAAATKLAEKGYSVGLVERKEELGGILDQCIHDGFGTKIFKKTLSGPEFSAFFIQKVHSSNIETHLNTYVKDMRIDKNKKEILTISPEGVKKIKAKAIVYALGCRERHQFEIKIGGTRPAGVYTAGMVQRLVNLYGILPGKNILIVGGGDVGMIVARHLHLEGAESILIVFPEERFAGLPRNAQQCVLDFKIPYRPRTIVKEIVGKERVEGAILAKVDEKWQPIPGTDEFYPCDTIVLSVGLIPYSRKLKNIGAEIDPKTKGPVVNEFFETTVDGTFAVGNLVQIFDYVDDAVESAFMAAEGVEKYLNAEPKGERIELTPGKSIRTLTPHVIEWKDERNIVAFFRPGLEKENVYVELRDEKGTLLKRYFRRYIRPSTLERIEIPREILKGTKKVVLDVGES</sequence>
<proteinExistence type="predicted"/>
<evidence type="ECO:0000313" key="3">
    <source>
        <dbReference type="EMBL" id="KUK18208.1"/>
    </source>
</evidence>
<feature type="domain" description="FAD/NAD(P)-binding" evidence="2">
    <location>
        <begin position="6"/>
        <end position="312"/>
    </location>
</feature>
<dbReference type="InterPro" id="IPR023753">
    <property type="entry name" value="FAD/NAD-binding_dom"/>
</dbReference>
<evidence type="ECO:0000259" key="2">
    <source>
        <dbReference type="Pfam" id="PF07992"/>
    </source>
</evidence>
<gene>
    <name evidence="3" type="ORF">XD54_0456</name>
</gene>
<keyword evidence="1" id="KW-0560">Oxidoreductase</keyword>
<dbReference type="SUPFAM" id="SSF51905">
    <property type="entry name" value="FAD/NAD(P)-binding domain"/>
    <property type="match status" value="1"/>
</dbReference>